<sequence length="91" mass="11025">MLLHIYKRLTQDLRHGGRLYNDPLTQSLYYWMAMAGHLYKTPGPVAFQPARDYNCRVSSCLLHFLLKWTLWPHNLWPWIHFKLNRTLLWLS</sequence>
<dbReference type="EMBL" id="KN835141">
    <property type="protein sequence ID" value="KIK48051.1"/>
    <property type="molecule type" value="Genomic_DNA"/>
</dbReference>
<accession>A0A0D0B229</accession>
<organism evidence="1 2">
    <name type="scientific">Suillus luteus UH-Slu-Lm8-n1</name>
    <dbReference type="NCBI Taxonomy" id="930992"/>
    <lineage>
        <taxon>Eukaryota</taxon>
        <taxon>Fungi</taxon>
        <taxon>Dikarya</taxon>
        <taxon>Basidiomycota</taxon>
        <taxon>Agaricomycotina</taxon>
        <taxon>Agaricomycetes</taxon>
        <taxon>Agaricomycetidae</taxon>
        <taxon>Boletales</taxon>
        <taxon>Suillineae</taxon>
        <taxon>Suillaceae</taxon>
        <taxon>Suillus</taxon>
    </lineage>
</organism>
<evidence type="ECO:0000313" key="2">
    <source>
        <dbReference type="Proteomes" id="UP000054485"/>
    </source>
</evidence>
<dbReference type="AlphaFoldDB" id="A0A0D0B229"/>
<dbReference type="InParanoid" id="A0A0D0B229"/>
<dbReference type="HOGENOM" id="CLU_2428506_0_0_1"/>
<name>A0A0D0B229_9AGAM</name>
<keyword evidence="2" id="KW-1185">Reference proteome</keyword>
<protein>
    <submittedName>
        <fullName evidence="1">Uncharacterized protein</fullName>
    </submittedName>
</protein>
<proteinExistence type="predicted"/>
<reference evidence="1 2" key="1">
    <citation type="submission" date="2014-04" db="EMBL/GenBank/DDBJ databases">
        <authorList>
            <consortium name="DOE Joint Genome Institute"/>
            <person name="Kuo A."/>
            <person name="Ruytinx J."/>
            <person name="Rineau F."/>
            <person name="Colpaert J."/>
            <person name="Kohler A."/>
            <person name="Nagy L.G."/>
            <person name="Floudas D."/>
            <person name="Copeland A."/>
            <person name="Barry K.W."/>
            <person name="Cichocki N."/>
            <person name="Veneault-Fourrey C."/>
            <person name="LaButti K."/>
            <person name="Lindquist E.A."/>
            <person name="Lipzen A."/>
            <person name="Lundell T."/>
            <person name="Morin E."/>
            <person name="Murat C."/>
            <person name="Sun H."/>
            <person name="Tunlid A."/>
            <person name="Henrissat B."/>
            <person name="Grigoriev I.V."/>
            <person name="Hibbett D.S."/>
            <person name="Martin F."/>
            <person name="Nordberg H.P."/>
            <person name="Cantor M.N."/>
            <person name="Hua S.X."/>
        </authorList>
    </citation>
    <scope>NUCLEOTIDE SEQUENCE [LARGE SCALE GENOMIC DNA]</scope>
    <source>
        <strain evidence="1 2">UH-Slu-Lm8-n1</strain>
    </source>
</reference>
<reference evidence="2" key="2">
    <citation type="submission" date="2015-01" db="EMBL/GenBank/DDBJ databases">
        <title>Evolutionary Origins and Diversification of the Mycorrhizal Mutualists.</title>
        <authorList>
            <consortium name="DOE Joint Genome Institute"/>
            <consortium name="Mycorrhizal Genomics Consortium"/>
            <person name="Kohler A."/>
            <person name="Kuo A."/>
            <person name="Nagy L.G."/>
            <person name="Floudas D."/>
            <person name="Copeland A."/>
            <person name="Barry K.W."/>
            <person name="Cichocki N."/>
            <person name="Veneault-Fourrey C."/>
            <person name="LaButti K."/>
            <person name="Lindquist E.A."/>
            <person name="Lipzen A."/>
            <person name="Lundell T."/>
            <person name="Morin E."/>
            <person name="Murat C."/>
            <person name="Riley R."/>
            <person name="Ohm R."/>
            <person name="Sun H."/>
            <person name="Tunlid A."/>
            <person name="Henrissat B."/>
            <person name="Grigoriev I.V."/>
            <person name="Hibbett D.S."/>
            <person name="Martin F."/>
        </authorList>
    </citation>
    <scope>NUCLEOTIDE SEQUENCE [LARGE SCALE GENOMIC DNA]</scope>
    <source>
        <strain evidence="2">UH-Slu-Lm8-n1</strain>
    </source>
</reference>
<dbReference type="Proteomes" id="UP000054485">
    <property type="component" value="Unassembled WGS sequence"/>
</dbReference>
<evidence type="ECO:0000313" key="1">
    <source>
        <dbReference type="EMBL" id="KIK48051.1"/>
    </source>
</evidence>
<gene>
    <name evidence="1" type="ORF">CY34DRAFT_126724</name>
</gene>